<feature type="transmembrane region" description="Helical" evidence="5">
    <location>
        <begin position="208"/>
        <end position="226"/>
    </location>
</feature>
<feature type="transmembrane region" description="Helical" evidence="5">
    <location>
        <begin position="238"/>
        <end position="256"/>
    </location>
</feature>
<comment type="similarity">
    <text evidence="5">Belongs to the 4-toluene sulfonate uptake permease (TSUP) (TC 2.A.102) family.</text>
</comment>
<dbReference type="RefSeq" id="WP_166213575.1">
    <property type="nucleotide sequence ID" value="NZ_CP088285.1"/>
</dbReference>
<dbReference type="EMBL" id="JAAOLE020000001">
    <property type="protein sequence ID" value="NVI49494.1"/>
    <property type="molecule type" value="Genomic_DNA"/>
</dbReference>
<proteinExistence type="inferred from homology"/>
<dbReference type="PANTHER" id="PTHR43483">
    <property type="entry name" value="MEMBRANE TRANSPORTER PROTEIN HI_0806-RELATED"/>
    <property type="match status" value="1"/>
</dbReference>
<accession>A0A973W900</accession>
<evidence type="ECO:0000256" key="5">
    <source>
        <dbReference type="RuleBase" id="RU363041"/>
    </source>
</evidence>
<dbReference type="AlphaFoldDB" id="A0A973W900"/>
<protein>
    <recommendedName>
        <fullName evidence="5">Probable membrane transporter protein</fullName>
    </recommendedName>
</protein>
<comment type="caution">
    <text evidence="6">The sequence shown here is derived from an EMBL/GenBank/DDBJ whole genome shotgun (WGS) entry which is preliminary data.</text>
</comment>
<dbReference type="Pfam" id="PF01925">
    <property type="entry name" value="TauE"/>
    <property type="match status" value="1"/>
</dbReference>
<evidence type="ECO:0000256" key="3">
    <source>
        <dbReference type="ARBA" id="ARBA00022989"/>
    </source>
</evidence>
<keyword evidence="2 5" id="KW-0812">Transmembrane</keyword>
<gene>
    <name evidence="6" type="ORF">HAP48_042985</name>
</gene>
<evidence type="ECO:0000313" key="6">
    <source>
        <dbReference type="EMBL" id="NVI49494.1"/>
    </source>
</evidence>
<dbReference type="InterPro" id="IPR002781">
    <property type="entry name" value="TM_pro_TauE-like"/>
</dbReference>
<feature type="transmembrane region" description="Helical" evidence="5">
    <location>
        <begin position="103"/>
        <end position="121"/>
    </location>
</feature>
<dbReference type="PANTHER" id="PTHR43483:SF3">
    <property type="entry name" value="MEMBRANE TRANSPORTER PROTEIN HI_0806-RELATED"/>
    <property type="match status" value="1"/>
</dbReference>
<keyword evidence="4 5" id="KW-0472">Membrane</keyword>
<keyword evidence="5" id="KW-1003">Cell membrane</keyword>
<comment type="subcellular location">
    <subcellularLocation>
        <location evidence="5">Cell membrane</location>
        <topology evidence="5">Multi-pass membrane protein</topology>
    </subcellularLocation>
    <subcellularLocation>
        <location evidence="1">Membrane</location>
        <topology evidence="1">Multi-pass membrane protein</topology>
    </subcellularLocation>
</comment>
<organism evidence="6">
    <name type="scientific">Bradyrhizobium septentrionale</name>
    <dbReference type="NCBI Taxonomy" id="1404411"/>
    <lineage>
        <taxon>Bacteria</taxon>
        <taxon>Pseudomonadati</taxon>
        <taxon>Pseudomonadota</taxon>
        <taxon>Alphaproteobacteria</taxon>
        <taxon>Hyphomicrobiales</taxon>
        <taxon>Nitrobacteraceae</taxon>
        <taxon>Bradyrhizobium</taxon>
    </lineage>
</organism>
<dbReference type="GO" id="GO:0005886">
    <property type="term" value="C:plasma membrane"/>
    <property type="evidence" value="ECO:0007669"/>
    <property type="project" value="UniProtKB-SubCell"/>
</dbReference>
<keyword evidence="3 5" id="KW-1133">Transmembrane helix</keyword>
<evidence type="ECO:0000256" key="4">
    <source>
        <dbReference type="ARBA" id="ARBA00023136"/>
    </source>
</evidence>
<sequence>MIIHDLLAGIVTDLAGGLTAGLLGVSPGGGLVVFSVLLLGAGQHVAQGISLVAQVPPTSLTGIRRYWKGGNRTPMRWIALLTVGFVTGGAAGALAANHVAEPALRWTYVAYLVALDAMLILRGGRDKPEHDADGATRDISWLALLIVGLLAGLSSGFLGIGGGLATVVGLSAVLGVPQHQAQMASLVMSLIPTTIPSAWIYWSEGSLASWPVLAGVIVGLLAGTDLGARAANRIDRATLRIAMIFFVSLMAVYMTFKALW</sequence>
<reference evidence="6" key="1">
    <citation type="submission" date="2020-06" db="EMBL/GenBank/DDBJ databases">
        <title>Whole Genome Sequence of Bradyrhizobium sp. Strain 1S1.</title>
        <authorList>
            <person name="Bromfield E.S.P."/>
            <person name="Cloutier S."/>
        </authorList>
    </citation>
    <scope>NUCLEOTIDE SEQUENCE [LARGE SCALE GENOMIC DNA]</scope>
    <source>
        <strain evidence="6">1S1</strain>
    </source>
</reference>
<feature type="transmembrane region" description="Helical" evidence="5">
    <location>
        <begin position="141"/>
        <end position="174"/>
    </location>
</feature>
<evidence type="ECO:0000256" key="2">
    <source>
        <dbReference type="ARBA" id="ARBA00022692"/>
    </source>
</evidence>
<evidence type="ECO:0000256" key="1">
    <source>
        <dbReference type="ARBA" id="ARBA00004141"/>
    </source>
</evidence>
<name>A0A973W900_9BRAD</name>
<feature type="transmembrane region" description="Helical" evidence="5">
    <location>
        <begin position="75"/>
        <end position="96"/>
    </location>
</feature>